<evidence type="ECO:0000313" key="1">
    <source>
        <dbReference type="EMBL" id="KAA6318192.1"/>
    </source>
</evidence>
<reference evidence="1" key="1">
    <citation type="submission" date="2019-03" db="EMBL/GenBank/DDBJ databases">
        <title>Single cell metagenomics reveals metabolic interactions within the superorganism composed of flagellate Streblomastix strix and complex community of Bacteroidetes bacteria on its surface.</title>
        <authorList>
            <person name="Treitli S.C."/>
            <person name="Kolisko M."/>
            <person name="Husnik F."/>
            <person name="Keeling P."/>
            <person name="Hampl V."/>
        </authorList>
    </citation>
    <scope>NUCLEOTIDE SEQUENCE</scope>
    <source>
        <strain evidence="1">STM</strain>
    </source>
</reference>
<dbReference type="AlphaFoldDB" id="A0A5J4Q9Q1"/>
<organism evidence="1">
    <name type="scientific">termite gut metagenome</name>
    <dbReference type="NCBI Taxonomy" id="433724"/>
    <lineage>
        <taxon>unclassified sequences</taxon>
        <taxon>metagenomes</taxon>
        <taxon>organismal metagenomes</taxon>
    </lineage>
</organism>
<name>A0A5J4Q9Q1_9ZZZZ</name>
<sequence>DRLDAKKIAAYACKFVEKARLLRLPEKALETLKHLVNERDMYVIERAKLAGQLSRQERFMDKTLFQKKKEPLESILHELEQSMADIDKEIKE</sequence>
<protein>
    <submittedName>
        <fullName evidence="1">Uncharacterized protein</fullName>
    </submittedName>
</protein>
<accession>A0A5J4Q9Q1</accession>
<comment type="caution">
    <text evidence="1">The sequence shown here is derived from an EMBL/GenBank/DDBJ whole genome shotgun (WGS) entry which is preliminary data.</text>
</comment>
<proteinExistence type="predicted"/>
<feature type="non-terminal residue" evidence="1">
    <location>
        <position position="1"/>
    </location>
</feature>
<dbReference type="EMBL" id="SNRY01004275">
    <property type="protein sequence ID" value="KAA6318192.1"/>
    <property type="molecule type" value="Genomic_DNA"/>
</dbReference>
<gene>
    <name evidence="1" type="ORF">EZS27_031769</name>
</gene>